<accession>A0A9D4RDJ5</accession>
<feature type="region of interest" description="Disordered" evidence="2">
    <location>
        <begin position="46"/>
        <end position="70"/>
    </location>
</feature>
<organism evidence="4 5">
    <name type="scientific">Dreissena polymorpha</name>
    <name type="common">Zebra mussel</name>
    <name type="synonym">Mytilus polymorpha</name>
    <dbReference type="NCBI Taxonomy" id="45954"/>
    <lineage>
        <taxon>Eukaryota</taxon>
        <taxon>Metazoa</taxon>
        <taxon>Spiralia</taxon>
        <taxon>Lophotrochozoa</taxon>
        <taxon>Mollusca</taxon>
        <taxon>Bivalvia</taxon>
        <taxon>Autobranchia</taxon>
        <taxon>Heteroconchia</taxon>
        <taxon>Euheterodonta</taxon>
        <taxon>Imparidentia</taxon>
        <taxon>Neoheterodontei</taxon>
        <taxon>Myida</taxon>
        <taxon>Dreissenoidea</taxon>
        <taxon>Dreissenidae</taxon>
        <taxon>Dreissena</taxon>
    </lineage>
</organism>
<reference evidence="4" key="2">
    <citation type="submission" date="2020-11" db="EMBL/GenBank/DDBJ databases">
        <authorList>
            <person name="McCartney M.A."/>
            <person name="Auch B."/>
            <person name="Kono T."/>
            <person name="Mallez S."/>
            <person name="Becker A."/>
            <person name="Gohl D.M."/>
            <person name="Silverstein K.A.T."/>
            <person name="Koren S."/>
            <person name="Bechman K.B."/>
            <person name="Herman A."/>
            <person name="Abrahante J.E."/>
            <person name="Garbe J."/>
        </authorList>
    </citation>
    <scope>NUCLEOTIDE SEQUENCE</scope>
    <source>
        <strain evidence="4">Duluth1</strain>
        <tissue evidence="4">Whole animal</tissue>
    </source>
</reference>
<feature type="domain" description="CCHC-type" evidence="3">
    <location>
        <begin position="28"/>
        <end position="43"/>
    </location>
</feature>
<gene>
    <name evidence="4" type="ORF">DPMN_026492</name>
</gene>
<sequence length="70" mass="7622">MKGKDGQAPDINGVEIFTCTPTLAGMVCYKCGKVGHFRKDCQKQQGEKLKKGESQDNKTVKRAVSRCSSA</sequence>
<dbReference type="SMART" id="SM00343">
    <property type="entry name" value="ZnF_C2HC"/>
    <property type="match status" value="1"/>
</dbReference>
<evidence type="ECO:0000256" key="2">
    <source>
        <dbReference type="SAM" id="MobiDB-lite"/>
    </source>
</evidence>
<dbReference type="EMBL" id="JAIWYP010000002">
    <property type="protein sequence ID" value="KAH3863503.1"/>
    <property type="molecule type" value="Genomic_DNA"/>
</dbReference>
<dbReference type="PROSITE" id="PS50158">
    <property type="entry name" value="ZF_CCHC"/>
    <property type="match status" value="1"/>
</dbReference>
<keyword evidence="1" id="KW-0479">Metal-binding</keyword>
<comment type="caution">
    <text evidence="4">The sequence shown here is derived from an EMBL/GenBank/DDBJ whole genome shotgun (WGS) entry which is preliminary data.</text>
</comment>
<dbReference type="InterPro" id="IPR036875">
    <property type="entry name" value="Znf_CCHC_sf"/>
</dbReference>
<proteinExistence type="predicted"/>
<feature type="compositionally biased region" description="Basic and acidic residues" evidence="2">
    <location>
        <begin position="46"/>
        <end position="59"/>
    </location>
</feature>
<evidence type="ECO:0000313" key="5">
    <source>
        <dbReference type="Proteomes" id="UP000828390"/>
    </source>
</evidence>
<reference evidence="4" key="1">
    <citation type="journal article" date="2019" name="bioRxiv">
        <title>The Genome of the Zebra Mussel, Dreissena polymorpha: A Resource for Invasive Species Research.</title>
        <authorList>
            <person name="McCartney M.A."/>
            <person name="Auch B."/>
            <person name="Kono T."/>
            <person name="Mallez S."/>
            <person name="Zhang Y."/>
            <person name="Obille A."/>
            <person name="Becker A."/>
            <person name="Abrahante J.E."/>
            <person name="Garbe J."/>
            <person name="Badalamenti J.P."/>
            <person name="Herman A."/>
            <person name="Mangelson H."/>
            <person name="Liachko I."/>
            <person name="Sullivan S."/>
            <person name="Sone E.D."/>
            <person name="Koren S."/>
            <person name="Silverstein K.A.T."/>
            <person name="Beckman K.B."/>
            <person name="Gohl D.M."/>
        </authorList>
    </citation>
    <scope>NUCLEOTIDE SEQUENCE</scope>
    <source>
        <strain evidence="4">Duluth1</strain>
        <tissue evidence="4">Whole animal</tissue>
    </source>
</reference>
<evidence type="ECO:0000313" key="4">
    <source>
        <dbReference type="EMBL" id="KAH3863503.1"/>
    </source>
</evidence>
<keyword evidence="1" id="KW-0862">Zinc</keyword>
<dbReference type="GO" id="GO:0003676">
    <property type="term" value="F:nucleic acid binding"/>
    <property type="evidence" value="ECO:0007669"/>
    <property type="project" value="InterPro"/>
</dbReference>
<dbReference type="SUPFAM" id="SSF57756">
    <property type="entry name" value="Retrovirus zinc finger-like domains"/>
    <property type="match status" value="1"/>
</dbReference>
<dbReference type="GO" id="GO:0008270">
    <property type="term" value="F:zinc ion binding"/>
    <property type="evidence" value="ECO:0007669"/>
    <property type="project" value="UniProtKB-KW"/>
</dbReference>
<name>A0A9D4RDJ5_DREPO</name>
<protein>
    <recommendedName>
        <fullName evidence="3">CCHC-type domain-containing protein</fullName>
    </recommendedName>
</protein>
<dbReference type="InterPro" id="IPR001878">
    <property type="entry name" value="Znf_CCHC"/>
</dbReference>
<keyword evidence="1" id="KW-0863">Zinc-finger</keyword>
<dbReference type="Gene3D" id="4.10.60.10">
    <property type="entry name" value="Zinc finger, CCHC-type"/>
    <property type="match status" value="1"/>
</dbReference>
<evidence type="ECO:0000256" key="1">
    <source>
        <dbReference type="PROSITE-ProRule" id="PRU00047"/>
    </source>
</evidence>
<dbReference type="AlphaFoldDB" id="A0A9D4RDJ5"/>
<evidence type="ECO:0000259" key="3">
    <source>
        <dbReference type="PROSITE" id="PS50158"/>
    </source>
</evidence>
<dbReference type="Pfam" id="PF00098">
    <property type="entry name" value="zf-CCHC"/>
    <property type="match status" value="1"/>
</dbReference>
<keyword evidence="5" id="KW-1185">Reference proteome</keyword>
<dbReference type="Proteomes" id="UP000828390">
    <property type="component" value="Unassembled WGS sequence"/>
</dbReference>